<organism evidence="1">
    <name type="scientific">Salmonella enterica</name>
    <name type="common">Salmonella choleraesuis</name>
    <dbReference type="NCBI Taxonomy" id="28901"/>
    <lineage>
        <taxon>Bacteria</taxon>
        <taxon>Pseudomonadati</taxon>
        <taxon>Pseudomonadota</taxon>
        <taxon>Gammaproteobacteria</taxon>
        <taxon>Enterobacterales</taxon>
        <taxon>Enterobacteriaceae</taxon>
        <taxon>Salmonella</taxon>
    </lineage>
</organism>
<evidence type="ECO:0000313" key="1">
    <source>
        <dbReference type="EMBL" id="MIT93687.1"/>
    </source>
</evidence>
<gene>
    <name evidence="1" type="ORF">ATP91_26045</name>
</gene>
<name>A0A402TRV2_SALER</name>
<evidence type="ECO:0008006" key="2">
    <source>
        <dbReference type="Google" id="ProtNLM"/>
    </source>
</evidence>
<protein>
    <recommendedName>
        <fullName evidence="2">Phage tail protein</fullName>
    </recommendedName>
</protein>
<accession>A0A402TRV2</accession>
<dbReference type="Proteomes" id="UP000839515">
    <property type="component" value="Unassembled WGS sequence"/>
</dbReference>
<reference evidence="1" key="1">
    <citation type="submission" date="2018-08" db="EMBL/GenBank/DDBJ databases">
        <authorList>
            <consortium name="GenomeTrakr network: Whole genome sequencing for foodborne pathogen traceback"/>
        </authorList>
    </citation>
    <scope>NUCLEOTIDE SEQUENCE [LARGE SCALE GENOMIC DNA]</scope>
    <source>
        <strain evidence="1">CFSAN034428</strain>
    </source>
</reference>
<dbReference type="InterPro" id="IPR009678">
    <property type="entry name" value="Phage_tail_completion_R"/>
</dbReference>
<sequence>MEHLNTNQLASLTRYLTDALGERVMQTCQIDTSEVRMINAAKNLGLGFLRTGFDVFDAEYAWYDWPYRQFDPDLLTSLLEAWLFDNSEMRYQLDLPDPVFDVATGDDDTMTVTMDITLYKDRVIKEDDKGIIRRGGKRYSLQTPEVWVADDMDITVESRP</sequence>
<dbReference type="AlphaFoldDB" id="A0A402TRV2"/>
<proteinExistence type="predicted"/>
<dbReference type="Pfam" id="PF06891">
    <property type="entry name" value="P2_Phage_GpR"/>
    <property type="match status" value="1"/>
</dbReference>
<dbReference type="EMBL" id="RSTU01000048">
    <property type="protein sequence ID" value="MIT93687.1"/>
    <property type="molecule type" value="Genomic_DNA"/>
</dbReference>
<comment type="caution">
    <text evidence="1">The sequence shown here is derived from an EMBL/GenBank/DDBJ whole genome shotgun (WGS) entry which is preliminary data.</text>
</comment>